<accession>L1NJW8</accession>
<protein>
    <submittedName>
        <fullName evidence="1">Uncharacterized protein</fullName>
    </submittedName>
</protein>
<dbReference type="STRING" id="1127699.HMPREF9151_00231"/>
<keyword evidence="2" id="KW-1185">Reference proteome</keyword>
<comment type="caution">
    <text evidence="1">The sequence shown here is derived from an EMBL/GenBank/DDBJ whole genome shotgun (WGS) entry which is preliminary data.</text>
</comment>
<sequence length="54" mass="6171">MKSKLYCVQFALLLHKVGCALAIERNFYYVRRGILLLKSVGKISTPEKTKINIT</sequence>
<reference evidence="1 2" key="1">
    <citation type="submission" date="2012-05" db="EMBL/GenBank/DDBJ databases">
        <authorList>
            <person name="Weinstock G."/>
            <person name="Sodergren E."/>
            <person name="Lobos E.A."/>
            <person name="Fulton L."/>
            <person name="Fulton R."/>
            <person name="Courtney L."/>
            <person name="Fronick C."/>
            <person name="O'Laughlin M."/>
            <person name="Godfrey J."/>
            <person name="Wilson R.M."/>
            <person name="Miner T."/>
            <person name="Farmer C."/>
            <person name="Delehaunty K."/>
            <person name="Cordes M."/>
            <person name="Minx P."/>
            <person name="Tomlinson C."/>
            <person name="Chen J."/>
            <person name="Wollam A."/>
            <person name="Pepin K.H."/>
            <person name="Bhonagiri V."/>
            <person name="Zhang X."/>
            <person name="Suruliraj S."/>
            <person name="Warren W."/>
            <person name="Mitreva M."/>
            <person name="Mardis E.R."/>
            <person name="Wilson R.K."/>
        </authorList>
    </citation>
    <scope>NUCLEOTIDE SEQUENCE [LARGE SCALE GENOMIC DNA]</scope>
    <source>
        <strain evidence="1 2">F0055</strain>
    </source>
</reference>
<evidence type="ECO:0000313" key="1">
    <source>
        <dbReference type="EMBL" id="EKY03678.1"/>
    </source>
</evidence>
<evidence type="ECO:0000313" key="2">
    <source>
        <dbReference type="Proteomes" id="UP000010433"/>
    </source>
</evidence>
<organism evidence="1 2">
    <name type="scientific">Hoylesella saccharolytica F0055</name>
    <dbReference type="NCBI Taxonomy" id="1127699"/>
    <lineage>
        <taxon>Bacteria</taxon>
        <taxon>Pseudomonadati</taxon>
        <taxon>Bacteroidota</taxon>
        <taxon>Bacteroidia</taxon>
        <taxon>Bacteroidales</taxon>
        <taxon>Prevotellaceae</taxon>
        <taxon>Hoylesella</taxon>
    </lineage>
</organism>
<dbReference type="AlphaFoldDB" id="L1NJW8"/>
<gene>
    <name evidence="1" type="ORF">HMPREF9151_00231</name>
</gene>
<dbReference type="PATRIC" id="fig|1127699.3.peg.202"/>
<dbReference type="Proteomes" id="UP000010433">
    <property type="component" value="Unassembled WGS sequence"/>
</dbReference>
<name>L1NJW8_9BACT</name>
<proteinExistence type="predicted"/>
<dbReference type="EMBL" id="AMEP01000028">
    <property type="protein sequence ID" value="EKY03678.1"/>
    <property type="molecule type" value="Genomic_DNA"/>
</dbReference>
<dbReference type="HOGENOM" id="CLU_3046665_0_0_10"/>